<keyword evidence="3" id="KW-1185">Reference proteome</keyword>
<evidence type="ECO:0000313" key="2">
    <source>
        <dbReference type="EMBL" id="RHZ89723.1"/>
    </source>
</evidence>
<protein>
    <submittedName>
        <fullName evidence="2">Uncharacterized protein</fullName>
    </submittedName>
</protein>
<dbReference type="OrthoDB" id="2445982at2759"/>
<dbReference type="AlphaFoldDB" id="A0A397JXW6"/>
<feature type="compositionally biased region" description="Acidic residues" evidence="1">
    <location>
        <begin position="31"/>
        <end position="41"/>
    </location>
</feature>
<reference evidence="2 3" key="1">
    <citation type="submission" date="2018-08" db="EMBL/GenBank/DDBJ databases">
        <title>Genome and evolution of the arbuscular mycorrhizal fungus Diversispora epigaea (formerly Glomus versiforme) and its bacterial endosymbionts.</title>
        <authorList>
            <person name="Sun X."/>
            <person name="Fei Z."/>
            <person name="Harrison M."/>
        </authorList>
    </citation>
    <scope>NUCLEOTIDE SEQUENCE [LARGE SCALE GENOMIC DNA]</scope>
    <source>
        <strain evidence="2 3">IT104</strain>
    </source>
</reference>
<evidence type="ECO:0000256" key="1">
    <source>
        <dbReference type="SAM" id="MobiDB-lite"/>
    </source>
</evidence>
<accession>A0A397JXW6</accession>
<evidence type="ECO:0000313" key="3">
    <source>
        <dbReference type="Proteomes" id="UP000266861"/>
    </source>
</evidence>
<proteinExistence type="predicted"/>
<organism evidence="2 3">
    <name type="scientific">Diversispora epigaea</name>
    <dbReference type="NCBI Taxonomy" id="1348612"/>
    <lineage>
        <taxon>Eukaryota</taxon>
        <taxon>Fungi</taxon>
        <taxon>Fungi incertae sedis</taxon>
        <taxon>Mucoromycota</taxon>
        <taxon>Glomeromycotina</taxon>
        <taxon>Glomeromycetes</taxon>
        <taxon>Diversisporales</taxon>
        <taxon>Diversisporaceae</taxon>
        <taxon>Diversispora</taxon>
    </lineage>
</organism>
<feature type="region of interest" description="Disordered" evidence="1">
    <location>
        <begin position="19"/>
        <end position="51"/>
    </location>
</feature>
<name>A0A397JXW6_9GLOM</name>
<dbReference type="EMBL" id="PQFF01000010">
    <property type="protein sequence ID" value="RHZ89723.1"/>
    <property type="molecule type" value="Genomic_DNA"/>
</dbReference>
<comment type="caution">
    <text evidence="2">The sequence shown here is derived from an EMBL/GenBank/DDBJ whole genome shotgun (WGS) entry which is preliminary data.</text>
</comment>
<gene>
    <name evidence="2" type="ORF">Glove_12g68</name>
</gene>
<sequence length="227" mass="26497">MPKRKKFFMRLQEYNNKRQQISVDKNKETETNEEFETNEESVEAKEREEKEIEEEEKIQTRLLVTVLIWNKPEKNQRTVKGILKTTYYRKFGTSGVLANAAKGIPKINIFWKNKKFLNGFAGGSSNGYVNEPTISSLISPMSFDSLAEMDENSILSKRIAQLRCDLLRNGKTLIAFEYNRQRAVYEYFVQLNDGNGKMKSSEEAANIVYINPKPYTTKWIRFLAKFF</sequence>
<dbReference type="Proteomes" id="UP000266861">
    <property type="component" value="Unassembled WGS sequence"/>
</dbReference>